<dbReference type="InParanoid" id="A0A0Q2V2H9"/>
<comment type="caution">
    <text evidence="2">The sequence shown here is derived from an EMBL/GenBank/DDBJ whole genome shotgun (WGS) entry which is preliminary data.</text>
</comment>
<dbReference type="InterPro" id="IPR036513">
    <property type="entry name" value="STAS_dom_sf"/>
</dbReference>
<dbReference type="AlphaFoldDB" id="A0A0Q2V2H9"/>
<dbReference type="OMA" id="RTEYMDS"/>
<gene>
    <name evidence="2" type="ORF">AMR76_04605</name>
</gene>
<dbReference type="Proteomes" id="UP000051221">
    <property type="component" value="Unassembled WGS sequence"/>
</dbReference>
<proteinExistence type="predicted"/>
<keyword evidence="3" id="KW-1185">Reference proteome</keyword>
<dbReference type="EMBL" id="LKHS01000004">
    <property type="protein sequence ID" value="KQH87008.1"/>
    <property type="molecule type" value="Genomic_DNA"/>
</dbReference>
<organism evidence="2 3">
    <name type="scientific">Vibrio furnissii</name>
    <dbReference type="NCBI Taxonomy" id="29494"/>
    <lineage>
        <taxon>Bacteria</taxon>
        <taxon>Pseudomonadati</taxon>
        <taxon>Pseudomonadota</taxon>
        <taxon>Gammaproteobacteria</taxon>
        <taxon>Vibrionales</taxon>
        <taxon>Vibrionaceae</taxon>
        <taxon>Vibrio</taxon>
    </lineage>
</organism>
<dbReference type="GO" id="GO:0043856">
    <property type="term" value="F:anti-sigma factor antagonist activity"/>
    <property type="evidence" value="ECO:0007669"/>
    <property type="project" value="TreeGrafter"/>
</dbReference>
<accession>A0A0Q2V2H9</accession>
<reference evidence="2 3" key="1">
    <citation type="submission" date="2015-08" db="EMBL/GenBank/DDBJ databases">
        <title>Antibacterial properties of a collection of Vibrionaceae strains.</title>
        <authorList>
            <person name="Giubergia S."/>
        </authorList>
    </citation>
    <scope>NUCLEOTIDE SEQUENCE [LARGE SCALE GENOMIC DNA]</scope>
    <source>
        <strain evidence="2 3">S0821</strain>
    </source>
</reference>
<evidence type="ECO:0000313" key="2">
    <source>
        <dbReference type="EMBL" id="KQH87008.1"/>
    </source>
</evidence>
<dbReference type="InterPro" id="IPR002645">
    <property type="entry name" value="STAS_dom"/>
</dbReference>
<dbReference type="PANTHER" id="PTHR33495">
    <property type="entry name" value="ANTI-SIGMA FACTOR ANTAGONIST TM_1081-RELATED-RELATED"/>
    <property type="match status" value="1"/>
</dbReference>
<dbReference type="GeneID" id="50537446"/>
<dbReference type="Pfam" id="PF01740">
    <property type="entry name" value="STAS"/>
    <property type="match status" value="1"/>
</dbReference>
<evidence type="ECO:0000259" key="1">
    <source>
        <dbReference type="PROSITE" id="PS50801"/>
    </source>
</evidence>
<dbReference type="CDD" id="cd07043">
    <property type="entry name" value="STAS_anti-anti-sigma_factors"/>
    <property type="match status" value="1"/>
</dbReference>
<dbReference type="PANTHER" id="PTHR33495:SF15">
    <property type="entry name" value="STAS DOMAIN-CONTAINING PROTEIN"/>
    <property type="match status" value="1"/>
</dbReference>
<dbReference type="RefSeq" id="WP_004727397.1">
    <property type="nucleotide sequence ID" value="NZ_CABLCD010000014.1"/>
</dbReference>
<dbReference type="PROSITE" id="PS50801">
    <property type="entry name" value="STAS"/>
    <property type="match status" value="1"/>
</dbReference>
<dbReference type="Gene3D" id="3.30.750.24">
    <property type="entry name" value="STAS domain"/>
    <property type="match status" value="1"/>
</dbReference>
<sequence length="99" mass="11625">MGIETNIDNENKHVTISVEGTFCFNLVQDFRSSYAKRFDHRYTVDMRKVNYIDSAALGMLLNMKNYLEQPDGMIRIINTLPQVRKVLMISRFDKKFSIE</sequence>
<protein>
    <submittedName>
        <fullName evidence="2">Anti-anti-sigma factor</fullName>
    </submittedName>
</protein>
<dbReference type="SUPFAM" id="SSF52091">
    <property type="entry name" value="SpoIIaa-like"/>
    <property type="match status" value="1"/>
</dbReference>
<evidence type="ECO:0000313" key="3">
    <source>
        <dbReference type="Proteomes" id="UP000051221"/>
    </source>
</evidence>
<name>A0A0Q2V2H9_VIBFU</name>
<feature type="domain" description="STAS" evidence="1">
    <location>
        <begin position="3"/>
        <end position="99"/>
    </location>
</feature>